<dbReference type="EMBL" id="JACHCC010000004">
    <property type="protein sequence ID" value="MBB6499715.1"/>
    <property type="molecule type" value="Genomic_DNA"/>
</dbReference>
<sequence length="144" mass="16020">MYSCLSKLPPVLLLAACLMSCSSANNKPLSIRFSTDSTAIVFSVIDRAGLLQIRNRPHVDTAYTDLISVLETSDDEDSTEKEHEVPGKLMVTDSTLVFKPLKSFVRGKHYVVFSYMNSGFANTEKVLSGQLNHRIEPQQAVLKR</sequence>
<proteinExistence type="predicted"/>
<dbReference type="AlphaFoldDB" id="A0A7X0MJK2"/>
<evidence type="ECO:0000256" key="1">
    <source>
        <dbReference type="SAM" id="SignalP"/>
    </source>
</evidence>
<evidence type="ECO:0000313" key="3">
    <source>
        <dbReference type="Proteomes" id="UP000521017"/>
    </source>
</evidence>
<feature type="chain" id="PRO_5031412731" description="Lipoprotein" evidence="1">
    <location>
        <begin position="27"/>
        <end position="144"/>
    </location>
</feature>
<name>A0A7X0MJK2_9SPHI</name>
<feature type="signal peptide" evidence="1">
    <location>
        <begin position="1"/>
        <end position="26"/>
    </location>
</feature>
<gene>
    <name evidence="2" type="ORF">HDF25_001857</name>
</gene>
<dbReference type="Proteomes" id="UP000521017">
    <property type="component" value="Unassembled WGS sequence"/>
</dbReference>
<reference evidence="2 3" key="1">
    <citation type="submission" date="2020-08" db="EMBL/GenBank/DDBJ databases">
        <title>Genomic Encyclopedia of Type Strains, Phase IV (KMG-V): Genome sequencing to study the core and pangenomes of soil and plant-associated prokaryotes.</title>
        <authorList>
            <person name="Whitman W."/>
        </authorList>
    </citation>
    <scope>NUCLEOTIDE SEQUENCE [LARGE SCALE GENOMIC DNA]</scope>
    <source>
        <strain evidence="2 3">M2T3</strain>
    </source>
</reference>
<accession>A0A7X0MJK2</accession>
<protein>
    <recommendedName>
        <fullName evidence="4">Lipoprotein</fullName>
    </recommendedName>
</protein>
<keyword evidence="1" id="KW-0732">Signal</keyword>
<evidence type="ECO:0008006" key="4">
    <source>
        <dbReference type="Google" id="ProtNLM"/>
    </source>
</evidence>
<comment type="caution">
    <text evidence="2">The sequence shown here is derived from an EMBL/GenBank/DDBJ whole genome shotgun (WGS) entry which is preliminary data.</text>
</comment>
<organism evidence="2 3">
    <name type="scientific">Pedobacter cryoconitis</name>
    <dbReference type="NCBI Taxonomy" id="188932"/>
    <lineage>
        <taxon>Bacteria</taxon>
        <taxon>Pseudomonadati</taxon>
        <taxon>Bacteroidota</taxon>
        <taxon>Sphingobacteriia</taxon>
        <taxon>Sphingobacteriales</taxon>
        <taxon>Sphingobacteriaceae</taxon>
        <taxon>Pedobacter</taxon>
    </lineage>
</organism>
<dbReference type="RefSeq" id="WP_184624435.1">
    <property type="nucleotide sequence ID" value="NZ_JACHCC010000004.1"/>
</dbReference>
<evidence type="ECO:0000313" key="2">
    <source>
        <dbReference type="EMBL" id="MBB6499715.1"/>
    </source>
</evidence>